<evidence type="ECO:0000256" key="2">
    <source>
        <dbReference type="ARBA" id="ARBA00009410"/>
    </source>
</evidence>
<evidence type="ECO:0000313" key="7">
    <source>
        <dbReference type="Proteomes" id="UP000315724"/>
    </source>
</evidence>
<dbReference type="SUPFAM" id="SSF51905">
    <property type="entry name" value="FAD/NAD(P)-binding domain"/>
    <property type="match status" value="1"/>
</dbReference>
<dbReference type="Pfam" id="PF01266">
    <property type="entry name" value="DAO"/>
    <property type="match status" value="1"/>
</dbReference>
<dbReference type="InterPro" id="IPR006076">
    <property type="entry name" value="FAD-dep_OxRdtase"/>
</dbReference>
<sequence length="381" mass="42230">MTPQYDVAVIGGGIVGLAHALMASRRGLKVILFERSPIAQGASVRNFGMIWPIGQPAGELYEVAMKSRDYWLMLRKEGVLEVEECGSIHLAHHQDELDLLTEFCEQGTHECEMLSPREVLERSPLANPTGLLGGMFSPTELRVNPRVASAQIVDWLVKTQGVEACFETQIISIDENTIQSAGGKRWKADQIVVCSGSDLQTLYSEILENSGLKLCKLQMLKSVAQPEIKSGTPHLASGLTLRHYSSFESCPSLEKLKRRIAEESPELDTFGIHVMTSTFPSGETILGDSHEYGDAITPFDKSEIDELMLRELRKVFQLKDWTIQERWHGIYAKHPTLPVFEAKAEDGVQIFVGPGGAGMTMSFGLADRAWNNWTGVEKQNA</sequence>
<dbReference type="GO" id="GO:0005737">
    <property type="term" value="C:cytoplasm"/>
    <property type="evidence" value="ECO:0007669"/>
    <property type="project" value="TreeGrafter"/>
</dbReference>
<dbReference type="GO" id="GO:0016491">
    <property type="term" value="F:oxidoreductase activity"/>
    <property type="evidence" value="ECO:0007669"/>
    <property type="project" value="UniProtKB-KW"/>
</dbReference>
<accession>A0A517QLD4</accession>
<dbReference type="RefSeq" id="WP_145197714.1">
    <property type="nucleotide sequence ID" value="NZ_CP036267.1"/>
</dbReference>
<gene>
    <name evidence="6" type="ORF">Mal48_16960</name>
</gene>
<evidence type="ECO:0000256" key="3">
    <source>
        <dbReference type="ARBA" id="ARBA00022630"/>
    </source>
</evidence>
<dbReference type="Gene3D" id="3.50.50.60">
    <property type="entry name" value="FAD/NAD(P)-binding domain"/>
    <property type="match status" value="1"/>
</dbReference>
<feature type="domain" description="FAD dependent oxidoreductase" evidence="5">
    <location>
        <begin position="6"/>
        <end position="367"/>
    </location>
</feature>
<dbReference type="PANTHER" id="PTHR13847:SF286">
    <property type="entry name" value="D-AMINO ACID DEHYDROGENASE"/>
    <property type="match status" value="1"/>
</dbReference>
<protein>
    <submittedName>
        <fullName evidence="6">Hydroxyglutarate oxidase</fullName>
    </submittedName>
</protein>
<keyword evidence="7" id="KW-1185">Reference proteome</keyword>
<reference evidence="6 7" key="1">
    <citation type="submission" date="2019-02" db="EMBL/GenBank/DDBJ databases">
        <title>Deep-cultivation of Planctomycetes and their phenomic and genomic characterization uncovers novel biology.</title>
        <authorList>
            <person name="Wiegand S."/>
            <person name="Jogler M."/>
            <person name="Boedeker C."/>
            <person name="Pinto D."/>
            <person name="Vollmers J."/>
            <person name="Rivas-Marin E."/>
            <person name="Kohn T."/>
            <person name="Peeters S.H."/>
            <person name="Heuer A."/>
            <person name="Rast P."/>
            <person name="Oberbeckmann S."/>
            <person name="Bunk B."/>
            <person name="Jeske O."/>
            <person name="Meyerdierks A."/>
            <person name="Storesund J.E."/>
            <person name="Kallscheuer N."/>
            <person name="Luecker S."/>
            <person name="Lage O.M."/>
            <person name="Pohl T."/>
            <person name="Merkel B.J."/>
            <person name="Hornburger P."/>
            <person name="Mueller R.-W."/>
            <person name="Bruemmer F."/>
            <person name="Labrenz M."/>
            <person name="Spormann A.M."/>
            <person name="Op den Camp H."/>
            <person name="Overmann J."/>
            <person name="Amann R."/>
            <person name="Jetten M.S.M."/>
            <person name="Mascher T."/>
            <person name="Medema M.H."/>
            <person name="Devos D.P."/>
            <person name="Kaster A.-K."/>
            <person name="Ovreas L."/>
            <person name="Rohde M."/>
            <person name="Galperin M.Y."/>
            <person name="Jogler C."/>
        </authorList>
    </citation>
    <scope>NUCLEOTIDE SEQUENCE [LARGE SCALE GENOMIC DNA]</scope>
    <source>
        <strain evidence="6 7">Mal48</strain>
    </source>
</reference>
<dbReference type="Gene3D" id="3.30.9.10">
    <property type="entry name" value="D-Amino Acid Oxidase, subunit A, domain 2"/>
    <property type="match status" value="1"/>
</dbReference>
<dbReference type="KEGG" id="tpol:Mal48_16960"/>
<keyword evidence="3" id="KW-0285">Flavoprotein</keyword>
<dbReference type="Proteomes" id="UP000315724">
    <property type="component" value="Chromosome"/>
</dbReference>
<dbReference type="InterPro" id="IPR017741">
    <property type="entry name" value="FAD-dependent_OxRdtase_HpnW"/>
</dbReference>
<evidence type="ECO:0000313" key="6">
    <source>
        <dbReference type="EMBL" id="QDT32450.1"/>
    </source>
</evidence>
<evidence type="ECO:0000259" key="5">
    <source>
        <dbReference type="Pfam" id="PF01266"/>
    </source>
</evidence>
<dbReference type="OrthoDB" id="9799943at2"/>
<dbReference type="NCBIfam" id="TIGR03364">
    <property type="entry name" value="HpnW_proposed"/>
    <property type="match status" value="1"/>
</dbReference>
<proteinExistence type="inferred from homology"/>
<dbReference type="InterPro" id="IPR036188">
    <property type="entry name" value="FAD/NAD-bd_sf"/>
</dbReference>
<organism evidence="6 7">
    <name type="scientific">Thalassoglobus polymorphus</name>
    <dbReference type="NCBI Taxonomy" id="2527994"/>
    <lineage>
        <taxon>Bacteria</taxon>
        <taxon>Pseudomonadati</taxon>
        <taxon>Planctomycetota</taxon>
        <taxon>Planctomycetia</taxon>
        <taxon>Planctomycetales</taxon>
        <taxon>Planctomycetaceae</taxon>
        <taxon>Thalassoglobus</taxon>
    </lineage>
</organism>
<name>A0A517QLD4_9PLAN</name>
<dbReference type="EMBL" id="CP036267">
    <property type="protein sequence ID" value="QDT32450.1"/>
    <property type="molecule type" value="Genomic_DNA"/>
</dbReference>
<comment type="cofactor">
    <cofactor evidence="1">
        <name>FAD</name>
        <dbReference type="ChEBI" id="CHEBI:57692"/>
    </cofactor>
</comment>
<evidence type="ECO:0000256" key="4">
    <source>
        <dbReference type="ARBA" id="ARBA00023002"/>
    </source>
</evidence>
<comment type="similarity">
    <text evidence="2">Belongs to the DadA oxidoreductase family.</text>
</comment>
<dbReference type="AlphaFoldDB" id="A0A517QLD4"/>
<keyword evidence="4" id="KW-0560">Oxidoreductase</keyword>
<evidence type="ECO:0000256" key="1">
    <source>
        <dbReference type="ARBA" id="ARBA00001974"/>
    </source>
</evidence>
<dbReference type="PANTHER" id="PTHR13847">
    <property type="entry name" value="SARCOSINE DEHYDROGENASE-RELATED"/>
    <property type="match status" value="1"/>
</dbReference>